<keyword evidence="1" id="KW-0732">Signal</keyword>
<evidence type="ECO:0000256" key="1">
    <source>
        <dbReference type="SAM" id="SignalP"/>
    </source>
</evidence>
<feature type="signal peptide" evidence="1">
    <location>
        <begin position="1"/>
        <end position="20"/>
    </location>
</feature>
<dbReference type="RefSeq" id="WP_093973847.1">
    <property type="nucleotide sequence ID" value="NZ_FXXQ01000006.1"/>
</dbReference>
<dbReference type="EMBL" id="FXXQ01000006">
    <property type="protein sequence ID" value="SMX23867.1"/>
    <property type="molecule type" value="Genomic_DNA"/>
</dbReference>
<sequence length="190" mass="20133">MKKRALAVLLPMLMTTPVAAQDFEAAARNYFETAISEWANAQVLIDAVNAQNATTAGFTQAEIDALDLAWRAEVGGSSTPTITPVLDNLAASFLRERVTGSGDAITEIFVTDARGLNVAASDLTSDYWQGDEAKHSETYAQGAGGFHISEIELDESTQRYQAQVSFTLVDPATGQAIGAVTVGVDADSLM</sequence>
<dbReference type="AlphaFoldDB" id="A0A238IZQ3"/>
<dbReference type="Proteomes" id="UP000201838">
    <property type="component" value="Unassembled WGS sequence"/>
</dbReference>
<dbReference type="CDD" id="cd18773">
    <property type="entry name" value="PDC1_HK_sensor"/>
    <property type="match status" value="1"/>
</dbReference>
<name>A0A238IZQ3_9RHOB</name>
<protein>
    <submittedName>
        <fullName evidence="2">Uncharacterized protein</fullName>
    </submittedName>
</protein>
<evidence type="ECO:0000313" key="2">
    <source>
        <dbReference type="EMBL" id="SMX23867.1"/>
    </source>
</evidence>
<feature type="chain" id="PRO_5012104815" evidence="1">
    <location>
        <begin position="21"/>
        <end position="190"/>
    </location>
</feature>
<proteinExistence type="predicted"/>
<keyword evidence="3" id="KW-1185">Reference proteome</keyword>
<dbReference type="OrthoDB" id="195732at2"/>
<reference evidence="2 3" key="1">
    <citation type="submission" date="2017-05" db="EMBL/GenBank/DDBJ databases">
        <authorList>
            <person name="Song R."/>
            <person name="Chenine A.L."/>
            <person name="Ruprecht R.M."/>
        </authorList>
    </citation>
    <scope>NUCLEOTIDE SEQUENCE [LARGE SCALE GENOMIC DNA]</scope>
    <source>
        <strain evidence="2 3">CECT 8489</strain>
    </source>
</reference>
<gene>
    <name evidence="2" type="ORF">BOA8489_01980</name>
</gene>
<accession>A0A238IZQ3</accession>
<organism evidence="2 3">
    <name type="scientific">Boseongicola aestuarii</name>
    <dbReference type="NCBI Taxonomy" id="1470561"/>
    <lineage>
        <taxon>Bacteria</taxon>
        <taxon>Pseudomonadati</taxon>
        <taxon>Pseudomonadota</taxon>
        <taxon>Alphaproteobacteria</taxon>
        <taxon>Rhodobacterales</taxon>
        <taxon>Paracoccaceae</taxon>
        <taxon>Boseongicola</taxon>
    </lineage>
</organism>
<evidence type="ECO:0000313" key="3">
    <source>
        <dbReference type="Proteomes" id="UP000201838"/>
    </source>
</evidence>